<reference evidence="1" key="2">
    <citation type="submission" date="2020-02" db="EMBL/GenBank/DDBJ databases">
        <authorList>
            <person name="Matsumoto Y."/>
            <person name="Motooka D."/>
            <person name="Nakamura S."/>
        </authorList>
    </citation>
    <scope>NUCLEOTIDE SEQUENCE</scope>
    <source>
        <strain evidence="1">JCM 13671</strain>
    </source>
</reference>
<gene>
    <name evidence="1" type="ORF">MCNF_24920</name>
</gene>
<name>A0A7I7XXA2_9MYCO</name>
<sequence>MADTAENVVPMDNRLVHLDQAMFDAMRAGNRSQLMQCLWIYEHPVDLEALERFHENLGYGLGGRLIERSVLPFGRHRWVSALGPASDLDIEAVARPREEFSDWADEQAARPIDPEFGPGWRLSVLPMTDGSTGLSLVASHALGDGVAGLVTIFSAVKGERPDLGYPARRGATRRARLRAAREDARATLRDLPEVRRTLSTAIKLTLRRRHDLARSAPARQADDVGAANRVVSVPAVSVFVDIDEWDARAASLGGNTYSLLAGVAARLGARMGRTVPTGPDGSTVNLLLALSDRSFDDYRANAMSIGNVGVDPDSVTTDLTSARAAIRSALQARKDTPDESLQFLPLIPFVPRRAMKRLSDVFVGAADLPVSCSNMGDLEPTVGRPDGSDAEYMVMRGVDQNVIERDIVAAGGHLVLVSGRLGGKVSISVVGYEPGAPNTKAWLADLVQQTLAEYDLSGQMI</sequence>
<evidence type="ECO:0000313" key="2">
    <source>
        <dbReference type="Proteomes" id="UP000466931"/>
    </source>
</evidence>
<reference evidence="1" key="1">
    <citation type="journal article" date="2019" name="Emerg. Microbes Infect.">
        <title>Comprehensive subspecies identification of 175 nontuberculous mycobacteria species based on 7547 genomic profiles.</title>
        <authorList>
            <person name="Matsumoto Y."/>
            <person name="Kinjo T."/>
            <person name="Motooka D."/>
            <person name="Nabeya D."/>
            <person name="Jung N."/>
            <person name="Uechi K."/>
            <person name="Horii T."/>
            <person name="Iida T."/>
            <person name="Fujita J."/>
            <person name="Nakamura S."/>
        </authorList>
    </citation>
    <scope>NUCLEOTIDE SEQUENCE [LARGE SCALE GENOMIC DNA]</scope>
    <source>
        <strain evidence="1">JCM 13671</strain>
    </source>
</reference>
<dbReference type="InterPro" id="IPR023213">
    <property type="entry name" value="CAT-like_dom_sf"/>
</dbReference>
<evidence type="ECO:0000313" key="1">
    <source>
        <dbReference type="EMBL" id="BBZ33887.1"/>
    </source>
</evidence>
<keyword evidence="2" id="KW-1185">Reference proteome</keyword>
<dbReference type="Gene3D" id="3.30.559.10">
    <property type="entry name" value="Chloramphenicol acetyltransferase-like domain"/>
    <property type="match status" value="1"/>
</dbReference>
<organism evidence="1 2">
    <name type="scientific">Mycolicibacterium confluentis</name>
    <dbReference type="NCBI Taxonomy" id="28047"/>
    <lineage>
        <taxon>Bacteria</taxon>
        <taxon>Bacillati</taxon>
        <taxon>Actinomycetota</taxon>
        <taxon>Actinomycetes</taxon>
        <taxon>Mycobacteriales</taxon>
        <taxon>Mycobacteriaceae</taxon>
        <taxon>Mycolicibacterium</taxon>
    </lineage>
</organism>
<dbReference type="SUPFAM" id="SSF52777">
    <property type="entry name" value="CoA-dependent acyltransferases"/>
    <property type="match status" value="1"/>
</dbReference>
<evidence type="ECO:0008006" key="3">
    <source>
        <dbReference type="Google" id="ProtNLM"/>
    </source>
</evidence>
<dbReference type="Proteomes" id="UP000466931">
    <property type="component" value="Chromosome"/>
</dbReference>
<accession>A0A7I7XXA2</accession>
<protein>
    <recommendedName>
        <fullName evidence="3">Diacylglycerol O-acyltransferase</fullName>
    </recommendedName>
</protein>
<proteinExistence type="predicted"/>
<dbReference type="AlphaFoldDB" id="A0A7I7XXA2"/>
<dbReference type="RefSeq" id="WP_234813040.1">
    <property type="nucleotide sequence ID" value="NZ_AP022612.1"/>
</dbReference>
<dbReference type="EMBL" id="AP022612">
    <property type="protein sequence ID" value="BBZ33887.1"/>
    <property type="molecule type" value="Genomic_DNA"/>
</dbReference>